<dbReference type="InterPro" id="IPR000582">
    <property type="entry name" value="Acyl-CoA-binding_protein"/>
</dbReference>
<keyword evidence="2 4" id="KW-0040">ANK repeat</keyword>
<evidence type="ECO:0000259" key="5">
    <source>
        <dbReference type="PROSITE" id="PS51228"/>
    </source>
</evidence>
<dbReference type="OrthoDB" id="194358at2759"/>
<keyword evidence="1" id="KW-0677">Repeat</keyword>
<protein>
    <submittedName>
        <fullName evidence="6">ACBP-domain-containing protein</fullName>
    </submittedName>
</protein>
<evidence type="ECO:0000256" key="3">
    <source>
        <dbReference type="ARBA" id="ARBA00023121"/>
    </source>
</evidence>
<feature type="repeat" description="ANK" evidence="4">
    <location>
        <begin position="158"/>
        <end position="190"/>
    </location>
</feature>
<sequence length="242" mass="27261">MMNQEDKLFEQASNYLTEHDIRLPDNKKLHFYGLFKQATVGDVNTSRPSLFEFVARAKWDAWNKCKGLSPAEAKLKYIESVEELNVGWSRQGLYEYTPSEEDPHNESSAGLGPAVSCMTYDSEEETDDVFGYARQNDTENLLAAINTDKDLLYAKDEDGLSVLHYAADRGYLDIVKHLIDAGADINIQSDDQETPLHLACISEQLEVAKLLIEKGCNRDSKDAEGKTAFEHADKSFIEQLNL</sequence>
<evidence type="ECO:0000313" key="6">
    <source>
        <dbReference type="EMBL" id="ORE02259.1"/>
    </source>
</evidence>
<accession>A0A1X0QR85</accession>
<dbReference type="GO" id="GO:0000062">
    <property type="term" value="F:fatty-acyl-CoA binding"/>
    <property type="evidence" value="ECO:0007669"/>
    <property type="project" value="InterPro"/>
</dbReference>
<dbReference type="PANTHER" id="PTHR24119">
    <property type="entry name" value="ACYL-COA-BINDING DOMAIN-CONTAINING PROTEIN 6"/>
    <property type="match status" value="1"/>
</dbReference>
<feature type="repeat" description="ANK" evidence="4">
    <location>
        <begin position="191"/>
        <end position="223"/>
    </location>
</feature>
<organism evidence="6">
    <name type="scientific">Rhizopus microsporus var. microsporus</name>
    <dbReference type="NCBI Taxonomy" id="86635"/>
    <lineage>
        <taxon>Eukaryota</taxon>
        <taxon>Fungi</taxon>
        <taxon>Fungi incertae sedis</taxon>
        <taxon>Mucoromycota</taxon>
        <taxon>Mucoromycotina</taxon>
        <taxon>Mucoromycetes</taxon>
        <taxon>Mucorales</taxon>
        <taxon>Mucorineae</taxon>
        <taxon>Rhizopodaceae</taxon>
        <taxon>Rhizopus</taxon>
    </lineage>
</organism>
<dbReference type="InterPro" id="IPR002110">
    <property type="entry name" value="Ankyrin_rpt"/>
</dbReference>
<dbReference type="Proteomes" id="UP000242414">
    <property type="component" value="Unassembled WGS sequence"/>
</dbReference>
<name>A0A1X0QR85_RHIZD</name>
<gene>
    <name evidence="6" type="ORF">BCV72DRAFT_56420</name>
</gene>
<dbReference type="SUPFAM" id="SSF48403">
    <property type="entry name" value="Ankyrin repeat"/>
    <property type="match status" value="1"/>
</dbReference>
<proteinExistence type="predicted"/>
<dbReference type="AlphaFoldDB" id="A0A1X0QR85"/>
<evidence type="ECO:0000256" key="4">
    <source>
        <dbReference type="PROSITE-ProRule" id="PRU00023"/>
    </source>
</evidence>
<dbReference type="SUPFAM" id="SSF47027">
    <property type="entry name" value="Acyl-CoA binding protein"/>
    <property type="match status" value="1"/>
</dbReference>
<dbReference type="InterPro" id="IPR035984">
    <property type="entry name" value="Acyl-CoA-binding_sf"/>
</dbReference>
<dbReference type="InterPro" id="IPR036770">
    <property type="entry name" value="Ankyrin_rpt-contain_sf"/>
</dbReference>
<feature type="domain" description="ACB" evidence="5">
    <location>
        <begin position="5"/>
        <end position="90"/>
    </location>
</feature>
<keyword evidence="3" id="KW-0446">Lipid-binding</keyword>
<dbReference type="PANTHER" id="PTHR24119:SF0">
    <property type="entry name" value="ACYL-COA-BINDING DOMAIN-CONTAINING PROTEIN 6"/>
    <property type="match status" value="1"/>
</dbReference>
<dbReference type="VEuPathDB" id="FungiDB:BCV72DRAFT_56420"/>
<dbReference type="SMART" id="SM00248">
    <property type="entry name" value="ANK"/>
    <property type="match status" value="2"/>
</dbReference>
<dbReference type="EMBL" id="KV922062">
    <property type="protein sequence ID" value="ORE02259.1"/>
    <property type="molecule type" value="Genomic_DNA"/>
</dbReference>
<reference evidence="6" key="1">
    <citation type="journal article" date="2016" name="Proc. Natl. Acad. Sci. U.S.A.">
        <title>Lipid metabolic changes in an early divergent fungus govern the establishment of a mutualistic symbiosis with endobacteria.</title>
        <authorList>
            <person name="Lastovetsky O.A."/>
            <person name="Gaspar M.L."/>
            <person name="Mondo S.J."/>
            <person name="LaButti K.M."/>
            <person name="Sandor L."/>
            <person name="Grigoriev I.V."/>
            <person name="Henry S.A."/>
            <person name="Pawlowska T.E."/>
        </authorList>
    </citation>
    <scope>NUCLEOTIDE SEQUENCE [LARGE SCALE GENOMIC DNA]</scope>
    <source>
        <strain evidence="6">ATCC 52814</strain>
    </source>
</reference>
<dbReference type="Pfam" id="PF00887">
    <property type="entry name" value="ACBP"/>
    <property type="match status" value="1"/>
</dbReference>
<evidence type="ECO:0000256" key="1">
    <source>
        <dbReference type="ARBA" id="ARBA00022737"/>
    </source>
</evidence>
<dbReference type="InterPro" id="IPR014352">
    <property type="entry name" value="FERM/acyl-CoA-bd_prot_sf"/>
</dbReference>
<dbReference type="Gene3D" id="1.20.80.10">
    <property type="match status" value="1"/>
</dbReference>
<dbReference type="PROSITE" id="PS50297">
    <property type="entry name" value="ANK_REP_REGION"/>
    <property type="match status" value="2"/>
</dbReference>
<dbReference type="PRINTS" id="PR00689">
    <property type="entry name" value="ACOABINDINGP"/>
</dbReference>
<dbReference type="PROSITE" id="PS51228">
    <property type="entry name" value="ACB_2"/>
    <property type="match status" value="1"/>
</dbReference>
<evidence type="ECO:0000256" key="2">
    <source>
        <dbReference type="ARBA" id="ARBA00023043"/>
    </source>
</evidence>
<dbReference type="Gene3D" id="1.25.40.20">
    <property type="entry name" value="Ankyrin repeat-containing domain"/>
    <property type="match status" value="1"/>
</dbReference>
<dbReference type="Pfam" id="PF12796">
    <property type="entry name" value="Ank_2"/>
    <property type="match status" value="1"/>
</dbReference>
<dbReference type="PROSITE" id="PS50088">
    <property type="entry name" value="ANK_REPEAT"/>
    <property type="match status" value="2"/>
</dbReference>